<dbReference type="SUPFAM" id="SSF47370">
    <property type="entry name" value="Bromodomain"/>
    <property type="match status" value="1"/>
</dbReference>
<dbReference type="InterPro" id="IPR001487">
    <property type="entry name" value="Bromodomain"/>
</dbReference>
<comment type="similarity">
    <text evidence="2">Belongs to the acetyltransferase family. GCN5 subfamily.</text>
</comment>
<evidence type="ECO:0000259" key="9">
    <source>
        <dbReference type="PROSITE" id="PS51186"/>
    </source>
</evidence>
<evidence type="ECO:0000256" key="4">
    <source>
        <dbReference type="ARBA" id="ARBA00023159"/>
    </source>
</evidence>
<dbReference type="PANTHER" id="PTHR45750:SF3">
    <property type="entry name" value="HISTONE ACETYLTRANSFERASE"/>
    <property type="match status" value="1"/>
</dbReference>
<comment type="subcellular location">
    <subcellularLocation>
        <location evidence="1">Nucleus</location>
    </subcellularLocation>
</comment>
<keyword evidence="11" id="KW-1185">Reference proteome</keyword>
<gene>
    <name evidence="10" type="ORF">BJ684DRAFT_7683</name>
</gene>
<feature type="compositionally biased region" description="Basic and acidic residues" evidence="7">
    <location>
        <begin position="32"/>
        <end position="49"/>
    </location>
</feature>
<feature type="domain" description="Bromo" evidence="8">
    <location>
        <begin position="318"/>
        <end position="388"/>
    </location>
</feature>
<evidence type="ECO:0000256" key="5">
    <source>
        <dbReference type="ARBA" id="ARBA00023242"/>
    </source>
</evidence>
<feature type="compositionally biased region" description="Basic and acidic residues" evidence="7">
    <location>
        <begin position="1"/>
        <end position="10"/>
    </location>
</feature>
<dbReference type="PROSITE" id="PS51186">
    <property type="entry name" value="GNAT"/>
    <property type="match status" value="1"/>
</dbReference>
<dbReference type="Pfam" id="PF00439">
    <property type="entry name" value="Bromodomain"/>
    <property type="match status" value="1"/>
</dbReference>
<proteinExistence type="inferred from homology"/>
<accession>A0A4P9Y7C8</accession>
<dbReference type="GO" id="GO:0000123">
    <property type="term" value="C:histone acetyltransferase complex"/>
    <property type="evidence" value="ECO:0007669"/>
    <property type="project" value="TreeGrafter"/>
</dbReference>
<dbReference type="Proteomes" id="UP000267251">
    <property type="component" value="Unassembled WGS sequence"/>
</dbReference>
<reference evidence="11" key="1">
    <citation type="journal article" date="2018" name="Nat. Microbiol.">
        <title>Leveraging single-cell genomics to expand the fungal tree of life.</title>
        <authorList>
            <person name="Ahrendt S.R."/>
            <person name="Quandt C.A."/>
            <person name="Ciobanu D."/>
            <person name="Clum A."/>
            <person name="Salamov A."/>
            <person name="Andreopoulos B."/>
            <person name="Cheng J.F."/>
            <person name="Woyke T."/>
            <person name="Pelin A."/>
            <person name="Henrissat B."/>
            <person name="Reynolds N.K."/>
            <person name="Benny G.L."/>
            <person name="Smith M.E."/>
            <person name="James T.Y."/>
            <person name="Grigoriev I.V."/>
        </authorList>
    </citation>
    <scope>NUCLEOTIDE SEQUENCE [LARGE SCALE GENOMIC DNA]</scope>
</reference>
<dbReference type="GO" id="GO:0010484">
    <property type="term" value="F:histone H3 acetyltransferase activity"/>
    <property type="evidence" value="ECO:0007669"/>
    <property type="project" value="TreeGrafter"/>
</dbReference>
<evidence type="ECO:0000256" key="6">
    <source>
        <dbReference type="PROSITE-ProRule" id="PRU00035"/>
    </source>
</evidence>
<dbReference type="PRINTS" id="PR00503">
    <property type="entry name" value="BROMODOMAIN"/>
</dbReference>
<dbReference type="CDD" id="cd05509">
    <property type="entry name" value="Bromo_gcn5_like"/>
    <property type="match status" value="1"/>
</dbReference>
<keyword evidence="10" id="KW-0808">Transferase</keyword>
<dbReference type="SUPFAM" id="SSF55729">
    <property type="entry name" value="Acyl-CoA N-acyltransferases (Nat)"/>
    <property type="match status" value="1"/>
</dbReference>
<dbReference type="Gene3D" id="1.20.920.10">
    <property type="entry name" value="Bromodomain-like"/>
    <property type="match status" value="1"/>
</dbReference>
<sequence>METERQKEEVSASSIEGAPEDSSSASSANIEGKPKEEVKTEEISAKEEDPGSPLPPPTSTVRRVVEEEQQGIIRYEVARNNGNPRDMMLIANVKALHQRQLPKMPGEYIARLVFDRGHQSLMIVTGDVDVLAAITFRVFPDRGFAEIVFLAVSSNCQVKVRGYGARIMCRIKDMMRDEYNIGYFMTYADNYAVGYFKKQGFSKEITLDPKVWKGAIKDYEGGTMMQCVTVPKVRYMEVANTLQRQREAVKRAIENRTRSHIIHPGLSCFEEGNRSVNPMDIPGVRESGWVLDTSKTTPRKHHRNPYNRQMSKITALLRAHSSAWPFQKPVSIDDVPDYPSVIKHPMDLSTVEVKVENDEYRSFTDFERDVRLIFTNCRTFNDPDTRYYKSATRLEAFFNEQVTKNPMLREARGSL</sequence>
<feature type="region of interest" description="Disordered" evidence="7">
    <location>
        <begin position="1"/>
        <end position="61"/>
    </location>
</feature>
<dbReference type="InterPro" id="IPR036427">
    <property type="entry name" value="Bromodomain-like_sf"/>
</dbReference>
<keyword evidence="5" id="KW-0539">Nucleus</keyword>
<dbReference type="EMBL" id="KZ987765">
    <property type="protein sequence ID" value="RKP15026.1"/>
    <property type="molecule type" value="Genomic_DNA"/>
</dbReference>
<dbReference type="PANTHER" id="PTHR45750">
    <property type="entry name" value="GH11602P"/>
    <property type="match status" value="1"/>
</dbReference>
<name>A0A4P9Y7C8_9FUNG</name>
<dbReference type="PROSITE" id="PS50014">
    <property type="entry name" value="BROMODOMAIN_2"/>
    <property type="match status" value="1"/>
</dbReference>
<evidence type="ECO:0000313" key="11">
    <source>
        <dbReference type="Proteomes" id="UP000267251"/>
    </source>
</evidence>
<evidence type="ECO:0000256" key="1">
    <source>
        <dbReference type="ARBA" id="ARBA00004123"/>
    </source>
</evidence>
<keyword evidence="3 6" id="KW-0103">Bromodomain</keyword>
<feature type="domain" description="N-acetyltransferase" evidence="9">
    <location>
        <begin position="80"/>
        <end position="237"/>
    </location>
</feature>
<dbReference type="Gene3D" id="3.40.630.30">
    <property type="match status" value="1"/>
</dbReference>
<evidence type="ECO:0000259" key="8">
    <source>
        <dbReference type="PROSITE" id="PS50014"/>
    </source>
</evidence>
<evidence type="ECO:0000256" key="2">
    <source>
        <dbReference type="ARBA" id="ARBA00008607"/>
    </source>
</evidence>
<evidence type="ECO:0000256" key="7">
    <source>
        <dbReference type="SAM" id="MobiDB-lite"/>
    </source>
</evidence>
<dbReference type="InterPro" id="IPR037800">
    <property type="entry name" value="GCN5"/>
</dbReference>
<dbReference type="GO" id="GO:0005634">
    <property type="term" value="C:nucleus"/>
    <property type="evidence" value="ECO:0007669"/>
    <property type="project" value="UniProtKB-SubCell"/>
</dbReference>
<dbReference type="InterPro" id="IPR000182">
    <property type="entry name" value="GNAT_dom"/>
</dbReference>
<dbReference type="OrthoDB" id="1937912at2759"/>
<dbReference type="Pfam" id="PF00583">
    <property type="entry name" value="Acetyltransf_1"/>
    <property type="match status" value="1"/>
</dbReference>
<protein>
    <submittedName>
        <fullName evidence="10">Histone acetyltransferase gcn5</fullName>
    </submittedName>
</protein>
<dbReference type="InterPro" id="IPR016181">
    <property type="entry name" value="Acyl_CoA_acyltransferase"/>
</dbReference>
<dbReference type="GO" id="GO:0045944">
    <property type="term" value="P:positive regulation of transcription by RNA polymerase II"/>
    <property type="evidence" value="ECO:0007669"/>
    <property type="project" value="TreeGrafter"/>
</dbReference>
<organism evidence="10 11">
    <name type="scientific">Piptocephalis cylindrospora</name>
    <dbReference type="NCBI Taxonomy" id="1907219"/>
    <lineage>
        <taxon>Eukaryota</taxon>
        <taxon>Fungi</taxon>
        <taxon>Fungi incertae sedis</taxon>
        <taxon>Zoopagomycota</taxon>
        <taxon>Zoopagomycotina</taxon>
        <taxon>Zoopagomycetes</taxon>
        <taxon>Zoopagales</taxon>
        <taxon>Piptocephalidaceae</taxon>
        <taxon>Piptocephalis</taxon>
    </lineage>
</organism>
<dbReference type="AlphaFoldDB" id="A0A4P9Y7C8"/>
<evidence type="ECO:0000256" key="3">
    <source>
        <dbReference type="ARBA" id="ARBA00023117"/>
    </source>
</evidence>
<dbReference type="SMART" id="SM00297">
    <property type="entry name" value="BROMO"/>
    <property type="match status" value="1"/>
</dbReference>
<evidence type="ECO:0000313" key="10">
    <source>
        <dbReference type="EMBL" id="RKP15026.1"/>
    </source>
</evidence>
<keyword evidence="4" id="KW-0010">Activator</keyword>